<accession>A0ABV2AXS2</accession>
<dbReference type="RefSeq" id="WP_353110092.1">
    <property type="nucleotide sequence ID" value="NZ_APND01000001.1"/>
</dbReference>
<organism evidence="1 2">
    <name type="scientific">Salinisphaera dokdonensis CL-ES53</name>
    <dbReference type="NCBI Taxonomy" id="1304272"/>
    <lineage>
        <taxon>Bacteria</taxon>
        <taxon>Pseudomonadati</taxon>
        <taxon>Pseudomonadota</taxon>
        <taxon>Gammaproteobacteria</taxon>
        <taxon>Salinisphaerales</taxon>
        <taxon>Salinisphaeraceae</taxon>
        <taxon>Salinisphaera</taxon>
    </lineage>
</organism>
<sequence length="67" mass="7342">MAFALDIAAVDMVESDDIPNGRQKACRHFAMDDRRAFWGDANPENETEPVEHSGRLACAGFDVTVCA</sequence>
<keyword evidence="2" id="KW-1185">Reference proteome</keyword>
<dbReference type="Proteomes" id="UP001460888">
    <property type="component" value="Unassembled WGS sequence"/>
</dbReference>
<gene>
    <name evidence="1" type="ORF">SADO_04045</name>
</gene>
<comment type="caution">
    <text evidence="1">The sequence shown here is derived from an EMBL/GenBank/DDBJ whole genome shotgun (WGS) entry which is preliminary data.</text>
</comment>
<proteinExistence type="predicted"/>
<name>A0ABV2AXS2_9GAMM</name>
<evidence type="ECO:0000313" key="2">
    <source>
        <dbReference type="Proteomes" id="UP001460888"/>
    </source>
</evidence>
<evidence type="ECO:0000313" key="1">
    <source>
        <dbReference type="EMBL" id="MES1928398.1"/>
    </source>
</evidence>
<protein>
    <submittedName>
        <fullName evidence="1">Uncharacterized protein</fullName>
    </submittedName>
</protein>
<dbReference type="EMBL" id="APND01000001">
    <property type="protein sequence ID" value="MES1928398.1"/>
    <property type="molecule type" value="Genomic_DNA"/>
</dbReference>
<reference evidence="1 2" key="1">
    <citation type="submission" date="2013-03" db="EMBL/GenBank/DDBJ databases">
        <title>Salinisphaera dokdonensis CL-ES53 Genome Sequencing.</title>
        <authorList>
            <person name="Li C."/>
            <person name="Lai Q."/>
            <person name="Shao Z."/>
        </authorList>
    </citation>
    <scope>NUCLEOTIDE SEQUENCE [LARGE SCALE GENOMIC DNA]</scope>
    <source>
        <strain evidence="1 2">CL-ES53</strain>
    </source>
</reference>